<gene>
    <name evidence="2" type="ORF">NIES46_41690</name>
</gene>
<dbReference type="Gene3D" id="2.40.10.10">
    <property type="entry name" value="Trypsin-like serine proteases"/>
    <property type="match status" value="2"/>
</dbReference>
<protein>
    <submittedName>
        <fullName evidence="2">Peptidase</fullName>
    </submittedName>
</protein>
<dbReference type="Pfam" id="PF13365">
    <property type="entry name" value="Trypsin_2"/>
    <property type="match status" value="1"/>
</dbReference>
<dbReference type="EMBL" id="BIMW01000172">
    <property type="protein sequence ID" value="GCE96102.1"/>
    <property type="molecule type" value="Genomic_DNA"/>
</dbReference>
<accession>A0A5M3TBP4</accession>
<reference evidence="2 3" key="1">
    <citation type="journal article" date="2019" name="J Genomics">
        <title>The Draft Genome of a Hydrogen-producing Cyanobacterium, Arthrospira platensis NIES-46.</title>
        <authorList>
            <person name="Suzuki S."/>
            <person name="Yamaguchi H."/>
            <person name="Kawachi M."/>
        </authorList>
    </citation>
    <scope>NUCLEOTIDE SEQUENCE [LARGE SCALE GENOMIC DNA]</scope>
    <source>
        <strain evidence="2 3">NIES-46</strain>
    </source>
</reference>
<keyword evidence="3" id="KW-1185">Reference proteome</keyword>
<dbReference type="PANTHER" id="PTHR43019:SF62">
    <property type="entry name" value="SERINE ENDOPROTEASE DEGS"/>
    <property type="match status" value="1"/>
</dbReference>
<sequence>MPKSNLQSRQFWVGFLLAAGLVLANTSGLRAFDQQIAESMVQNPLPPASPSVESSVLQVAKQVTVRILKNQGAGSGVIIDRQGGTYTVLTCDHVVVSGSQDQTYQILTPDGKTHWGRRRPMSGLQGLDLAVVEFTSSNPYQVAVLGNSEDISIGKPIYVAGFPNYQPRDDGGLHITHDWGLRAFRFTTGNLSMRLSGLTLQRGYQLAYTNATIQGMSGGPVLNADGELIGIHGRGRVTIHGIETFRFTDGTLPSLELYEYMSPLSWAVPISAFQRPLEPRPTGRPFSTDPTQPSLPATPMRQNQ</sequence>
<feature type="region of interest" description="Disordered" evidence="1">
    <location>
        <begin position="277"/>
        <end position="304"/>
    </location>
</feature>
<dbReference type="InterPro" id="IPR008353">
    <property type="entry name" value="Peptidase_S1B_tx"/>
</dbReference>
<evidence type="ECO:0000256" key="1">
    <source>
        <dbReference type="SAM" id="MobiDB-lite"/>
    </source>
</evidence>
<evidence type="ECO:0000313" key="2">
    <source>
        <dbReference type="EMBL" id="GCE96102.1"/>
    </source>
</evidence>
<dbReference type="Proteomes" id="UP000326169">
    <property type="component" value="Unassembled WGS sequence"/>
</dbReference>
<dbReference type="SUPFAM" id="SSF50494">
    <property type="entry name" value="Trypsin-like serine proteases"/>
    <property type="match status" value="1"/>
</dbReference>
<evidence type="ECO:0000313" key="3">
    <source>
        <dbReference type="Proteomes" id="UP000326169"/>
    </source>
</evidence>
<dbReference type="GeneID" id="301684941"/>
<dbReference type="InterPro" id="IPR043504">
    <property type="entry name" value="Peptidase_S1_PA_chymotrypsin"/>
</dbReference>
<dbReference type="InterPro" id="IPR009003">
    <property type="entry name" value="Peptidase_S1_PA"/>
</dbReference>
<name>A0A5M3TBP4_LIMPL</name>
<proteinExistence type="predicted"/>
<dbReference type="PRINTS" id="PR01774">
    <property type="entry name" value="EXFOLTOXIN"/>
</dbReference>
<feature type="compositionally biased region" description="Polar residues" evidence="1">
    <location>
        <begin position="288"/>
        <end position="304"/>
    </location>
</feature>
<comment type="caution">
    <text evidence="2">The sequence shown here is derived from an EMBL/GenBank/DDBJ whole genome shotgun (WGS) entry which is preliminary data.</text>
</comment>
<organism evidence="2 3">
    <name type="scientific">Limnospira platensis NIES-46</name>
    <dbReference type="NCBI Taxonomy" id="1236695"/>
    <lineage>
        <taxon>Bacteria</taxon>
        <taxon>Bacillati</taxon>
        <taxon>Cyanobacteriota</taxon>
        <taxon>Cyanophyceae</taxon>
        <taxon>Oscillatoriophycideae</taxon>
        <taxon>Oscillatoriales</taxon>
        <taxon>Sirenicapillariaceae</taxon>
        <taxon>Limnospira</taxon>
    </lineage>
</organism>
<dbReference type="RefSeq" id="WP_006620322.1">
    <property type="nucleotide sequence ID" value="NZ_BIMW01000172.1"/>
</dbReference>
<dbReference type="PANTHER" id="PTHR43019">
    <property type="entry name" value="SERINE ENDOPROTEASE DEGS"/>
    <property type="match status" value="1"/>
</dbReference>